<keyword evidence="7" id="KW-0804">Transcription</keyword>
<gene>
    <name evidence="11" type="ORF">BUALT_Bualt09G0049700</name>
</gene>
<dbReference type="EMBL" id="WHWC01000009">
    <property type="protein sequence ID" value="KAG8376307.1"/>
    <property type="molecule type" value="Genomic_DNA"/>
</dbReference>
<reference evidence="11" key="1">
    <citation type="submission" date="2019-10" db="EMBL/GenBank/DDBJ databases">
        <authorList>
            <person name="Zhang R."/>
            <person name="Pan Y."/>
            <person name="Wang J."/>
            <person name="Ma R."/>
            <person name="Yu S."/>
        </authorList>
    </citation>
    <scope>NUCLEOTIDE SEQUENCE</scope>
    <source>
        <strain evidence="11">LA-IB0</strain>
        <tissue evidence="11">Leaf</tissue>
    </source>
</reference>
<dbReference type="PANTHER" id="PTHR31251:SF74">
    <property type="entry name" value="SQUAMOSA PROMOTER-BINDING-LIKE PROTEIN 2"/>
    <property type="match status" value="1"/>
</dbReference>
<dbReference type="InterPro" id="IPR004333">
    <property type="entry name" value="SBP_dom"/>
</dbReference>
<evidence type="ECO:0000256" key="1">
    <source>
        <dbReference type="ARBA" id="ARBA00004123"/>
    </source>
</evidence>
<feature type="domain" description="SBP-type" evidence="10">
    <location>
        <begin position="100"/>
        <end position="179"/>
    </location>
</feature>
<keyword evidence="12" id="KW-1185">Reference proteome</keyword>
<evidence type="ECO:0000256" key="7">
    <source>
        <dbReference type="ARBA" id="ARBA00023163"/>
    </source>
</evidence>
<comment type="subcellular location">
    <subcellularLocation>
        <location evidence="1">Nucleus</location>
    </subcellularLocation>
</comment>
<dbReference type="Pfam" id="PF03110">
    <property type="entry name" value="SBP"/>
    <property type="match status" value="1"/>
</dbReference>
<dbReference type="Proteomes" id="UP000826271">
    <property type="component" value="Unassembled WGS sequence"/>
</dbReference>
<evidence type="ECO:0000256" key="5">
    <source>
        <dbReference type="ARBA" id="ARBA00023015"/>
    </source>
</evidence>
<keyword evidence="4" id="KW-0862">Zinc</keyword>
<keyword evidence="3 9" id="KW-0863">Zinc-finger</keyword>
<name>A0AAV6X8M4_9LAMI</name>
<evidence type="ECO:0000313" key="11">
    <source>
        <dbReference type="EMBL" id="KAG8376307.1"/>
    </source>
</evidence>
<evidence type="ECO:0000313" key="12">
    <source>
        <dbReference type="Proteomes" id="UP000826271"/>
    </source>
</evidence>
<comment type="caution">
    <text evidence="11">The sequence shown here is derived from an EMBL/GenBank/DDBJ whole genome shotgun (WGS) entry which is preliminary data.</text>
</comment>
<dbReference type="GO" id="GO:0005634">
    <property type="term" value="C:nucleus"/>
    <property type="evidence" value="ECO:0007669"/>
    <property type="project" value="UniProtKB-SubCell"/>
</dbReference>
<evidence type="ECO:0000256" key="9">
    <source>
        <dbReference type="PROSITE-ProRule" id="PRU00470"/>
    </source>
</evidence>
<dbReference type="InterPro" id="IPR044817">
    <property type="entry name" value="SBP-like"/>
</dbReference>
<keyword evidence="6" id="KW-0238">DNA-binding</keyword>
<proteinExistence type="predicted"/>
<protein>
    <recommendedName>
        <fullName evidence="10">SBP-type domain-containing protein</fullName>
    </recommendedName>
</protein>
<sequence>MERNSENSSGLEWENLAVFGGKTMEFPPNMSCFSMYSSGSTDHDFGRVNEPMIGLRLGSQKESGDTVFHHLGSIGNTKAASMASSLPMKRSRASYQNMQNPCCQVEGCNLDLKLAKDYHRRHRICESHSKSPKVVVADHTQQNMLLNGLPMPVSNSTWDNANTSMLRQARDSHIRPPKAGGFERTLYFSSDEVPSSVSNLHMGSERLSSVRSSSPRVLDQCLHVATTNSPIAPDHPSAHSFLSSNSWSLNEHESMSMECLVPGNYNNPLMMRLSEPHQWSLFDSNNTNIAATTSAEQSAPHFSMNLHSPSTSHLQEYQLFKAPYDSACFYSPQR</sequence>
<evidence type="ECO:0000256" key="4">
    <source>
        <dbReference type="ARBA" id="ARBA00022833"/>
    </source>
</evidence>
<dbReference type="PANTHER" id="PTHR31251">
    <property type="entry name" value="SQUAMOSA PROMOTER-BINDING-LIKE PROTEIN 4"/>
    <property type="match status" value="1"/>
</dbReference>
<keyword evidence="2" id="KW-0479">Metal-binding</keyword>
<accession>A0AAV6X8M4</accession>
<dbReference type="Gene3D" id="4.10.1100.10">
    <property type="entry name" value="Transcription factor, SBP-box domain"/>
    <property type="match status" value="1"/>
</dbReference>
<dbReference type="InterPro" id="IPR036893">
    <property type="entry name" value="SBP_sf"/>
</dbReference>
<dbReference type="GO" id="GO:0003677">
    <property type="term" value="F:DNA binding"/>
    <property type="evidence" value="ECO:0007669"/>
    <property type="project" value="UniProtKB-KW"/>
</dbReference>
<keyword evidence="8" id="KW-0539">Nucleus</keyword>
<evidence type="ECO:0000259" key="10">
    <source>
        <dbReference type="PROSITE" id="PS51141"/>
    </source>
</evidence>
<evidence type="ECO:0000256" key="2">
    <source>
        <dbReference type="ARBA" id="ARBA00022723"/>
    </source>
</evidence>
<dbReference type="GO" id="GO:0008270">
    <property type="term" value="F:zinc ion binding"/>
    <property type="evidence" value="ECO:0007669"/>
    <property type="project" value="UniProtKB-KW"/>
</dbReference>
<dbReference type="PROSITE" id="PS51141">
    <property type="entry name" value="ZF_SBP"/>
    <property type="match status" value="1"/>
</dbReference>
<evidence type="ECO:0000256" key="8">
    <source>
        <dbReference type="ARBA" id="ARBA00023242"/>
    </source>
</evidence>
<dbReference type="AlphaFoldDB" id="A0AAV6X8M4"/>
<organism evidence="11 12">
    <name type="scientific">Buddleja alternifolia</name>
    <dbReference type="NCBI Taxonomy" id="168488"/>
    <lineage>
        <taxon>Eukaryota</taxon>
        <taxon>Viridiplantae</taxon>
        <taxon>Streptophyta</taxon>
        <taxon>Embryophyta</taxon>
        <taxon>Tracheophyta</taxon>
        <taxon>Spermatophyta</taxon>
        <taxon>Magnoliopsida</taxon>
        <taxon>eudicotyledons</taxon>
        <taxon>Gunneridae</taxon>
        <taxon>Pentapetalae</taxon>
        <taxon>asterids</taxon>
        <taxon>lamiids</taxon>
        <taxon>Lamiales</taxon>
        <taxon>Scrophulariaceae</taxon>
        <taxon>Buddlejeae</taxon>
        <taxon>Buddleja</taxon>
    </lineage>
</organism>
<evidence type="ECO:0000256" key="3">
    <source>
        <dbReference type="ARBA" id="ARBA00022771"/>
    </source>
</evidence>
<keyword evidence="5" id="KW-0805">Transcription regulation</keyword>
<evidence type="ECO:0000256" key="6">
    <source>
        <dbReference type="ARBA" id="ARBA00023125"/>
    </source>
</evidence>
<dbReference type="SUPFAM" id="SSF103612">
    <property type="entry name" value="SBT domain"/>
    <property type="match status" value="1"/>
</dbReference>